<evidence type="ECO:0000313" key="2">
    <source>
        <dbReference type="Proteomes" id="UP001157502"/>
    </source>
</evidence>
<dbReference type="EMBL" id="CM055751">
    <property type="protein sequence ID" value="KAJ7993099.1"/>
    <property type="molecule type" value="Genomic_DNA"/>
</dbReference>
<keyword evidence="2" id="KW-1185">Reference proteome</keyword>
<comment type="caution">
    <text evidence="1">The sequence shown here is derived from an EMBL/GenBank/DDBJ whole genome shotgun (WGS) entry which is preliminary data.</text>
</comment>
<evidence type="ECO:0000313" key="1">
    <source>
        <dbReference type="EMBL" id="KAJ7993099.1"/>
    </source>
</evidence>
<accession>A0ACC2FNX7</accession>
<gene>
    <name evidence="1" type="ORF">DPEC_G00268910</name>
</gene>
<protein>
    <submittedName>
        <fullName evidence="1">Uncharacterized protein</fullName>
    </submittedName>
</protein>
<organism evidence="1 2">
    <name type="scientific">Dallia pectoralis</name>
    <name type="common">Alaska blackfish</name>
    <dbReference type="NCBI Taxonomy" id="75939"/>
    <lineage>
        <taxon>Eukaryota</taxon>
        <taxon>Metazoa</taxon>
        <taxon>Chordata</taxon>
        <taxon>Craniata</taxon>
        <taxon>Vertebrata</taxon>
        <taxon>Euteleostomi</taxon>
        <taxon>Actinopterygii</taxon>
        <taxon>Neopterygii</taxon>
        <taxon>Teleostei</taxon>
        <taxon>Protacanthopterygii</taxon>
        <taxon>Esociformes</taxon>
        <taxon>Umbridae</taxon>
        <taxon>Dallia</taxon>
    </lineage>
</organism>
<reference evidence="1" key="1">
    <citation type="submission" date="2021-05" db="EMBL/GenBank/DDBJ databases">
        <authorList>
            <person name="Pan Q."/>
            <person name="Jouanno E."/>
            <person name="Zahm M."/>
            <person name="Klopp C."/>
            <person name="Cabau C."/>
            <person name="Louis A."/>
            <person name="Berthelot C."/>
            <person name="Parey E."/>
            <person name="Roest Crollius H."/>
            <person name="Montfort J."/>
            <person name="Robinson-Rechavi M."/>
            <person name="Bouchez O."/>
            <person name="Lampietro C."/>
            <person name="Lopez Roques C."/>
            <person name="Donnadieu C."/>
            <person name="Postlethwait J."/>
            <person name="Bobe J."/>
            <person name="Dillon D."/>
            <person name="Chandos A."/>
            <person name="von Hippel F."/>
            <person name="Guiguen Y."/>
        </authorList>
    </citation>
    <scope>NUCLEOTIDE SEQUENCE</scope>
    <source>
        <strain evidence="1">YG-Jan2019</strain>
    </source>
</reference>
<sequence>MKGSELVAPDPGHLAYVETDTSWEPMEAKAGPLEVMTLPTNSESYSGEGRDQDPDHSSPTVVQDREDAAMAVDGSGGGGSDFPGGFGSNVNTSPGSDASFSLKPPPSTENPFQTQTVVEYTSVSQWQLVDRPTTTFAAVVASSQGSGGTAEEARGEIVYVRRPTEKLFPITSSKHFSSFPSVVRKQSVNLAMGTERPLSLNETTTHGFTSRPTAHMEPLTTTTTSTEDTRGTDPGEPTEEPPISIAWLHVEEETTSATHVAVDEPKTTTVLFAPTATDSFLNVTDRQAEAASVVSRSFVAGHGWKPSGGEEQASEEGRTSVTTANTEAPSFGVAVPTWVYGINPSGVRIPKRTKYRWNEQASEEVNVNAEYSVSDPNSKEGDIPNLSNEEDDDIHNPNSMEDNVPDPSSEEEDVTDPSSEEGDALGMLGRNLKK</sequence>
<dbReference type="Proteomes" id="UP001157502">
    <property type="component" value="Chromosome 24"/>
</dbReference>
<name>A0ACC2FNX7_DALPE</name>
<proteinExistence type="predicted"/>